<evidence type="ECO:0000313" key="2">
    <source>
        <dbReference type="EMBL" id="AFC23279.1"/>
    </source>
</evidence>
<name>H6KYZ5_SAPGL</name>
<protein>
    <submittedName>
        <fullName evidence="2">Uncharacterized protein</fullName>
    </submittedName>
</protein>
<keyword evidence="3" id="KW-1185">Reference proteome</keyword>
<dbReference type="KEGG" id="sgn:SGRA_0540"/>
<accession>H6KYZ5</accession>
<dbReference type="HOGENOM" id="CLU_3084585_0_0_10"/>
<proteinExistence type="predicted"/>
<sequence>MKRWVFWFLFKFFLRSWGQNRVGLRGIGPGAGAARPRPSDVKGGGAAADQGL</sequence>
<evidence type="ECO:0000313" key="3">
    <source>
        <dbReference type="Proteomes" id="UP000007519"/>
    </source>
</evidence>
<dbReference type="EMBL" id="CP002831">
    <property type="protein sequence ID" value="AFC23279.1"/>
    <property type="molecule type" value="Genomic_DNA"/>
</dbReference>
<feature type="region of interest" description="Disordered" evidence="1">
    <location>
        <begin position="28"/>
        <end position="52"/>
    </location>
</feature>
<reference evidence="2 3" key="1">
    <citation type="journal article" date="2012" name="Stand. Genomic Sci.">
        <title>Complete genome sequencing and analysis of Saprospira grandis str. Lewin, a predatory marine bacterium.</title>
        <authorList>
            <person name="Saw J.H."/>
            <person name="Yuryev A."/>
            <person name="Kanbe M."/>
            <person name="Hou S."/>
            <person name="Young A.G."/>
            <person name="Aizawa S."/>
            <person name="Alam M."/>
        </authorList>
    </citation>
    <scope>NUCLEOTIDE SEQUENCE [LARGE SCALE GENOMIC DNA]</scope>
    <source>
        <strain evidence="2 3">Lewin</strain>
    </source>
</reference>
<dbReference type="Proteomes" id="UP000007519">
    <property type="component" value="Chromosome"/>
</dbReference>
<organism evidence="2 3">
    <name type="scientific">Saprospira grandis (strain Lewin)</name>
    <dbReference type="NCBI Taxonomy" id="984262"/>
    <lineage>
        <taxon>Bacteria</taxon>
        <taxon>Pseudomonadati</taxon>
        <taxon>Bacteroidota</taxon>
        <taxon>Saprospiria</taxon>
        <taxon>Saprospirales</taxon>
        <taxon>Saprospiraceae</taxon>
        <taxon>Saprospira</taxon>
    </lineage>
</organism>
<dbReference type="AlphaFoldDB" id="H6KYZ5"/>
<gene>
    <name evidence="2" type="ordered locus">SGRA_0540</name>
</gene>
<evidence type="ECO:0000256" key="1">
    <source>
        <dbReference type="SAM" id="MobiDB-lite"/>
    </source>
</evidence>